<feature type="domain" description="Amidohydrolase-related" evidence="2">
    <location>
        <begin position="82"/>
        <end position="462"/>
    </location>
</feature>
<gene>
    <name evidence="3" type="ORF">DRW07_01575</name>
</gene>
<dbReference type="InterPro" id="IPR051781">
    <property type="entry name" value="Metallo-dep_Hydrolase"/>
</dbReference>
<dbReference type="GO" id="GO:0016810">
    <property type="term" value="F:hydrolase activity, acting on carbon-nitrogen (but not peptide) bonds"/>
    <property type="evidence" value="ECO:0007669"/>
    <property type="project" value="InterPro"/>
</dbReference>
<dbReference type="AlphaFoldDB" id="A0A3N5ZDG5"/>
<name>A0A3N5ZDG5_9ALTE</name>
<evidence type="ECO:0000313" key="4">
    <source>
        <dbReference type="Proteomes" id="UP000275281"/>
    </source>
</evidence>
<protein>
    <recommendedName>
        <fullName evidence="2">Amidohydrolase-related domain-containing protein</fullName>
    </recommendedName>
</protein>
<dbReference type="InterPro" id="IPR011059">
    <property type="entry name" value="Metal-dep_hydrolase_composite"/>
</dbReference>
<feature type="chain" id="PRO_5018060004" description="Amidohydrolase-related domain-containing protein" evidence="1">
    <location>
        <begin position="27"/>
        <end position="465"/>
    </location>
</feature>
<reference evidence="3 4" key="1">
    <citation type="submission" date="2018-11" db="EMBL/GenBank/DDBJ databases">
        <authorList>
            <person name="Ye M.-Q."/>
            <person name="Du Z.-J."/>
        </authorList>
    </citation>
    <scope>NUCLEOTIDE SEQUENCE [LARGE SCALE GENOMIC DNA]</scope>
    <source>
        <strain evidence="3 4">U0105</strain>
    </source>
</reference>
<organism evidence="3 4">
    <name type="scientific">Alteromonas sediminis</name>
    <dbReference type="NCBI Taxonomy" id="2259342"/>
    <lineage>
        <taxon>Bacteria</taxon>
        <taxon>Pseudomonadati</taxon>
        <taxon>Pseudomonadota</taxon>
        <taxon>Gammaproteobacteria</taxon>
        <taxon>Alteromonadales</taxon>
        <taxon>Alteromonadaceae</taxon>
        <taxon>Alteromonas/Salinimonas group</taxon>
        <taxon>Alteromonas</taxon>
    </lineage>
</organism>
<dbReference type="PANTHER" id="PTHR43135">
    <property type="entry name" value="ALPHA-D-RIBOSE 1-METHYLPHOSPHONATE 5-TRIPHOSPHATE DIPHOSPHATASE"/>
    <property type="match status" value="1"/>
</dbReference>
<sequence length="465" mass="50996">MQTMNFFICLLAFIATLFFLPNTVCAKTSLIRNVTAISMQEPNQLNNVDIYIEDGVIISIQPTTTSQQYQATTTYDATGMYAIPGLWDSHVHLMAFDASQKENIENTQFTDIEAQAIANLEQMLSAGITSVVDMGMDASLIPTAKKLRKRPDLPHLTFSGPLITGPKSPWSKPIETHLANADDAKTIVESLHLQGVDFLKVYDGISESLLFEVARHAKRLNLNIAGHIPFKVTTKNAIKNGIRSIQHTYLQLVKDCTDLGNEASLAPLSAWMKDGYGGRWQVSSEIYRGRDKTKCTNLYRELSSNDVYLVATPQLDLPLYMVAEEWALETMSAKLKQGCSVTLMQQSKVNQSIIASRTADLVEHYRELIDAGMKLVAGSDAPNDCMGFGRSLVSTLELFVSLGLSPFEALQTATLNAADMAGAADQGSISVGKKADIVLLSNNPMADIRALRDVHAVMLNGAWKL</sequence>
<dbReference type="InterPro" id="IPR032466">
    <property type="entry name" value="Metal_Hydrolase"/>
</dbReference>
<dbReference type="Pfam" id="PF01979">
    <property type="entry name" value="Amidohydro_1"/>
    <property type="match status" value="1"/>
</dbReference>
<proteinExistence type="predicted"/>
<dbReference type="Gene3D" id="2.30.40.10">
    <property type="entry name" value="Urease, subunit C, domain 1"/>
    <property type="match status" value="1"/>
</dbReference>
<dbReference type="SUPFAM" id="SSF51556">
    <property type="entry name" value="Metallo-dependent hydrolases"/>
    <property type="match status" value="1"/>
</dbReference>
<comment type="caution">
    <text evidence="3">The sequence shown here is derived from an EMBL/GenBank/DDBJ whole genome shotgun (WGS) entry which is preliminary data.</text>
</comment>
<dbReference type="Gene3D" id="3.20.20.140">
    <property type="entry name" value="Metal-dependent hydrolases"/>
    <property type="match status" value="1"/>
</dbReference>
<dbReference type="Proteomes" id="UP000275281">
    <property type="component" value="Unassembled WGS sequence"/>
</dbReference>
<keyword evidence="1" id="KW-0732">Signal</keyword>
<dbReference type="EMBL" id="RPOK01000001">
    <property type="protein sequence ID" value="RPJ68128.1"/>
    <property type="molecule type" value="Genomic_DNA"/>
</dbReference>
<keyword evidence="4" id="KW-1185">Reference proteome</keyword>
<accession>A0A3N5ZDG5</accession>
<evidence type="ECO:0000259" key="2">
    <source>
        <dbReference type="Pfam" id="PF01979"/>
    </source>
</evidence>
<dbReference type="OrthoDB" id="9807210at2"/>
<dbReference type="PANTHER" id="PTHR43135:SF3">
    <property type="entry name" value="ALPHA-D-RIBOSE 1-METHYLPHOSPHONATE 5-TRIPHOSPHATE DIPHOSPHATASE"/>
    <property type="match status" value="1"/>
</dbReference>
<feature type="signal peptide" evidence="1">
    <location>
        <begin position="1"/>
        <end position="26"/>
    </location>
</feature>
<dbReference type="SUPFAM" id="SSF51338">
    <property type="entry name" value="Composite domain of metallo-dependent hydrolases"/>
    <property type="match status" value="1"/>
</dbReference>
<evidence type="ECO:0000256" key="1">
    <source>
        <dbReference type="SAM" id="SignalP"/>
    </source>
</evidence>
<evidence type="ECO:0000313" key="3">
    <source>
        <dbReference type="EMBL" id="RPJ68128.1"/>
    </source>
</evidence>
<dbReference type="InterPro" id="IPR006680">
    <property type="entry name" value="Amidohydro-rel"/>
</dbReference>